<dbReference type="PROSITE" id="PS50893">
    <property type="entry name" value="ABC_TRANSPORTER_2"/>
    <property type="match status" value="1"/>
</dbReference>
<organism evidence="8 9">
    <name type="scientific">Intrasporangium calvum (strain ATCC 23552 / DSM 43043 / JCM 3097 / NBRC 12989 / NCIMB 10167 / NRRL B-3866 / 7 KIP)</name>
    <dbReference type="NCBI Taxonomy" id="710696"/>
    <lineage>
        <taxon>Bacteria</taxon>
        <taxon>Bacillati</taxon>
        <taxon>Actinomycetota</taxon>
        <taxon>Actinomycetes</taxon>
        <taxon>Micrococcales</taxon>
        <taxon>Intrasporangiaceae</taxon>
        <taxon>Intrasporangium</taxon>
    </lineage>
</organism>
<evidence type="ECO:0000256" key="2">
    <source>
        <dbReference type="ARBA" id="ARBA00022505"/>
    </source>
</evidence>
<dbReference type="KEGG" id="ica:Intca_2876"/>
<dbReference type="InterPro" id="IPR017871">
    <property type="entry name" value="ABC_transporter-like_CS"/>
</dbReference>
<dbReference type="SUPFAM" id="SSF50331">
    <property type="entry name" value="MOP-like"/>
    <property type="match status" value="1"/>
</dbReference>
<dbReference type="InterPro" id="IPR003439">
    <property type="entry name" value="ABC_transporter-like_ATP-bd"/>
</dbReference>
<dbReference type="InterPro" id="IPR003593">
    <property type="entry name" value="AAA+_ATPase"/>
</dbReference>
<evidence type="ECO:0000259" key="7">
    <source>
        <dbReference type="PROSITE" id="PS51866"/>
    </source>
</evidence>
<dbReference type="PROSITE" id="PS51866">
    <property type="entry name" value="MOP"/>
    <property type="match status" value="1"/>
</dbReference>
<evidence type="ECO:0000256" key="3">
    <source>
        <dbReference type="ARBA" id="ARBA00022741"/>
    </source>
</evidence>
<name>E6SAC7_INTC7</name>
<keyword evidence="1" id="KW-0813">Transport</keyword>
<dbReference type="GO" id="GO:0015689">
    <property type="term" value="P:molybdate ion transport"/>
    <property type="evidence" value="ECO:0007669"/>
    <property type="project" value="InterPro"/>
</dbReference>
<evidence type="ECO:0000256" key="1">
    <source>
        <dbReference type="ARBA" id="ARBA00022448"/>
    </source>
</evidence>
<dbReference type="OrthoDB" id="9112331at2"/>
<dbReference type="InterPro" id="IPR050093">
    <property type="entry name" value="ABC_SmlMolc_Importer"/>
</dbReference>
<dbReference type="AlphaFoldDB" id="E6SAC7"/>
<dbReference type="Gene3D" id="2.40.50.100">
    <property type="match status" value="1"/>
</dbReference>
<dbReference type="Proteomes" id="UP000008914">
    <property type="component" value="Chromosome"/>
</dbReference>
<feature type="domain" description="Mop" evidence="7">
    <location>
        <begin position="286"/>
        <end position="350"/>
    </location>
</feature>
<sequence>MRGGLDARIRLTRGTLDLDVELAAGPGEVVGVLGPNGGGKTTTVLALAGVLTGSDGWVRVDGATWHEGRVRRAPDQRHVGLMLADPLLFPNLPAVENVAYGLRSRGVRRPAARRRALAELERVGLGPQAEARPRELSSGQAARVALARALATDPALLLLDEPLSALDPETRARTRSDLAARLAAYDGVTVLVTHDPLDALTLADRLVFIENGRVTQAGTPGEVLRQPRSPYVATVVGLNLYAATGDSQGHARTDSGSVLMTTDPTEGPVWVAFSPSAVSLHRREPEGSPRNTWALRISDVTLHGQTARVGLTGPIDLTAEVTMESISALGLRVGQQVWAAVKATEVRTYPR</sequence>
<dbReference type="EMBL" id="CP002343">
    <property type="protein sequence ID" value="ADU49375.1"/>
    <property type="molecule type" value="Genomic_DNA"/>
</dbReference>
<protein>
    <submittedName>
        <fullName evidence="8">ABC transporter related protein</fullName>
    </submittedName>
</protein>
<dbReference type="Gene3D" id="3.40.50.300">
    <property type="entry name" value="P-loop containing nucleotide triphosphate hydrolases"/>
    <property type="match status" value="1"/>
</dbReference>
<dbReference type="GO" id="GO:0016887">
    <property type="term" value="F:ATP hydrolysis activity"/>
    <property type="evidence" value="ECO:0007669"/>
    <property type="project" value="InterPro"/>
</dbReference>
<evidence type="ECO:0000313" key="9">
    <source>
        <dbReference type="Proteomes" id="UP000008914"/>
    </source>
</evidence>
<dbReference type="Pfam" id="PF03459">
    <property type="entry name" value="TOBE"/>
    <property type="match status" value="1"/>
</dbReference>
<dbReference type="PANTHER" id="PTHR42781:SF4">
    <property type="entry name" value="SPERMIDINE_PUTRESCINE IMPORT ATP-BINDING PROTEIN POTA"/>
    <property type="match status" value="1"/>
</dbReference>
<keyword evidence="4" id="KW-0067">ATP-binding</keyword>
<dbReference type="SMART" id="SM00382">
    <property type="entry name" value="AAA"/>
    <property type="match status" value="1"/>
</dbReference>
<proteinExistence type="predicted"/>
<dbReference type="PANTHER" id="PTHR42781">
    <property type="entry name" value="SPERMIDINE/PUTRESCINE IMPORT ATP-BINDING PROTEIN POTA"/>
    <property type="match status" value="1"/>
</dbReference>
<dbReference type="eggNOG" id="COG3842">
    <property type="taxonomic scope" value="Bacteria"/>
</dbReference>
<dbReference type="InterPro" id="IPR004606">
    <property type="entry name" value="Mop_domain"/>
</dbReference>
<evidence type="ECO:0000313" key="8">
    <source>
        <dbReference type="EMBL" id="ADU49375.1"/>
    </source>
</evidence>
<dbReference type="SUPFAM" id="SSF52540">
    <property type="entry name" value="P-loop containing nucleoside triphosphate hydrolases"/>
    <property type="match status" value="1"/>
</dbReference>
<keyword evidence="2 5" id="KW-0500">Molybdenum</keyword>
<dbReference type="GO" id="GO:0005524">
    <property type="term" value="F:ATP binding"/>
    <property type="evidence" value="ECO:0007669"/>
    <property type="project" value="UniProtKB-KW"/>
</dbReference>
<dbReference type="InterPro" id="IPR008995">
    <property type="entry name" value="Mo/tungstate-bd_C_term_dom"/>
</dbReference>
<reference evidence="8 9" key="1">
    <citation type="journal article" date="2010" name="Stand. Genomic Sci.">
        <title>Complete genome sequence of Intrasporangium calvum type strain (7 KIP).</title>
        <authorList>
            <person name="Del Rio T.G."/>
            <person name="Chertkov O."/>
            <person name="Yasawong M."/>
            <person name="Lucas S."/>
            <person name="Deshpande S."/>
            <person name="Cheng J.F."/>
            <person name="Detter C."/>
            <person name="Tapia R."/>
            <person name="Han C."/>
            <person name="Goodwin L."/>
            <person name="Pitluck S."/>
            <person name="Liolios K."/>
            <person name="Ivanova N."/>
            <person name="Mavromatis K."/>
            <person name="Pati A."/>
            <person name="Chen A."/>
            <person name="Palaniappan K."/>
            <person name="Land M."/>
            <person name="Hauser L."/>
            <person name="Chang Y.J."/>
            <person name="Jeffries C.D."/>
            <person name="Rohde M."/>
            <person name="Pukall R."/>
            <person name="Sikorski J."/>
            <person name="Goker M."/>
            <person name="Woyke T."/>
            <person name="Bristow J."/>
            <person name="Eisen J.A."/>
            <person name="Markowitz V."/>
            <person name="Hugenholtz P."/>
            <person name="Kyrpides N.C."/>
            <person name="Klenk H.P."/>
            <person name="Lapidus A."/>
        </authorList>
    </citation>
    <scope>NUCLEOTIDE SEQUENCE [LARGE SCALE GENOMIC DNA]</scope>
    <source>
        <strain evidence="9">ATCC 23552 / DSM 43043 / JCM 3097 / NBRC 12989 / 7 KIP</strain>
    </source>
</reference>
<dbReference type="RefSeq" id="WP_013493687.1">
    <property type="nucleotide sequence ID" value="NC_014830.1"/>
</dbReference>
<keyword evidence="9" id="KW-1185">Reference proteome</keyword>
<evidence type="ECO:0000256" key="4">
    <source>
        <dbReference type="ARBA" id="ARBA00022840"/>
    </source>
</evidence>
<gene>
    <name evidence="8" type="ordered locus">Intca_2876</name>
</gene>
<evidence type="ECO:0000259" key="6">
    <source>
        <dbReference type="PROSITE" id="PS50893"/>
    </source>
</evidence>
<feature type="domain" description="ABC transporter" evidence="6">
    <location>
        <begin position="1"/>
        <end position="236"/>
    </location>
</feature>
<keyword evidence="3" id="KW-0547">Nucleotide-binding</keyword>
<dbReference type="HOGENOM" id="CLU_000604_1_1_11"/>
<dbReference type="InterPro" id="IPR027417">
    <property type="entry name" value="P-loop_NTPase"/>
</dbReference>
<dbReference type="PROSITE" id="PS00211">
    <property type="entry name" value="ABC_TRANSPORTER_1"/>
    <property type="match status" value="1"/>
</dbReference>
<evidence type="ECO:0000256" key="5">
    <source>
        <dbReference type="PROSITE-ProRule" id="PRU01213"/>
    </source>
</evidence>
<accession>E6SAC7</accession>
<dbReference type="InterPro" id="IPR005116">
    <property type="entry name" value="Transp-assoc_OB_typ1"/>
</dbReference>
<dbReference type="Pfam" id="PF00005">
    <property type="entry name" value="ABC_tran"/>
    <property type="match status" value="1"/>
</dbReference>
<dbReference type="STRING" id="710696.Intca_2876"/>